<dbReference type="InterPro" id="IPR019313">
    <property type="entry name" value="Mediator_Med17"/>
</dbReference>
<accession>A0A1E4TVG7</accession>
<dbReference type="PANTHER" id="PTHR13114">
    <property type="entry name" value="MEDIATOR OF RNA POLYMERASE II TRANSCRIPTION SUBUNIT 17"/>
    <property type="match status" value="1"/>
</dbReference>
<evidence type="ECO:0000256" key="2">
    <source>
        <dbReference type="ARBA" id="ARBA00005635"/>
    </source>
</evidence>
<evidence type="ECO:0000313" key="10">
    <source>
        <dbReference type="Proteomes" id="UP000094236"/>
    </source>
</evidence>
<evidence type="ECO:0000256" key="6">
    <source>
        <dbReference type="ARBA" id="ARBA00023242"/>
    </source>
</evidence>
<comment type="similarity">
    <text evidence="2 8">Belongs to the Mediator complex subunit 17 family.</text>
</comment>
<keyword evidence="10" id="KW-1185">Reference proteome</keyword>
<evidence type="ECO:0000256" key="5">
    <source>
        <dbReference type="ARBA" id="ARBA00023163"/>
    </source>
</evidence>
<evidence type="ECO:0000256" key="7">
    <source>
        <dbReference type="ARBA" id="ARBA00032014"/>
    </source>
</evidence>
<evidence type="ECO:0000256" key="8">
    <source>
        <dbReference type="RuleBase" id="RU364140"/>
    </source>
</evidence>
<evidence type="ECO:0000313" key="9">
    <source>
        <dbReference type="EMBL" id="ODV95731.1"/>
    </source>
</evidence>
<keyword evidence="5 8" id="KW-0804">Transcription</keyword>
<comment type="function">
    <text evidence="8">Component of the Mediator complex, a coactivator involved in the regulated transcription of nearly all RNA polymerase II-dependent genes. Mediator functions as a bridge to convey information from gene-specific regulatory proteins to the basal RNA polymerase II transcription machinery. Mediator is recruited to promoters by direct interactions with regulatory proteins and serves as a scaffold for the assembly of a functional preinitiation complex with RNA polymerase II and the general transcription factors.</text>
</comment>
<dbReference type="EMBL" id="KV454013">
    <property type="protein sequence ID" value="ODV95731.1"/>
    <property type="molecule type" value="Genomic_DNA"/>
</dbReference>
<dbReference type="GO" id="GO:0016592">
    <property type="term" value="C:mediator complex"/>
    <property type="evidence" value="ECO:0007669"/>
    <property type="project" value="InterPro"/>
</dbReference>
<gene>
    <name evidence="8" type="primary">MED17</name>
    <name evidence="9" type="ORF">PACTADRAFT_2045</name>
</gene>
<name>A0A1E4TVG7_PACTA</name>
<comment type="subunit">
    <text evidence="8">Component of the Mediator complex.</text>
</comment>
<keyword evidence="8" id="KW-0010">Activator</keyword>
<protein>
    <recommendedName>
        <fullName evidence="3 8">Mediator of RNA polymerase II transcription subunit 17</fullName>
    </recommendedName>
    <alternativeName>
        <fullName evidence="7 8">Mediator complex subunit 17</fullName>
    </alternativeName>
</protein>
<dbReference type="GO" id="GO:0070847">
    <property type="term" value="C:core mediator complex"/>
    <property type="evidence" value="ECO:0007669"/>
    <property type="project" value="TreeGrafter"/>
</dbReference>
<dbReference type="GO" id="GO:0006357">
    <property type="term" value="P:regulation of transcription by RNA polymerase II"/>
    <property type="evidence" value="ECO:0007669"/>
    <property type="project" value="InterPro"/>
</dbReference>
<dbReference type="AlphaFoldDB" id="A0A1E4TVG7"/>
<dbReference type="PANTHER" id="PTHR13114:SF7">
    <property type="entry name" value="MEDIATOR OF RNA POLYMERASE II TRANSCRIPTION SUBUNIT 17"/>
    <property type="match status" value="1"/>
</dbReference>
<dbReference type="STRING" id="669874.A0A1E4TVG7"/>
<reference evidence="10" key="1">
    <citation type="submission" date="2016-05" db="EMBL/GenBank/DDBJ databases">
        <title>Comparative genomics of biotechnologically important yeasts.</title>
        <authorList>
            <consortium name="DOE Joint Genome Institute"/>
            <person name="Riley R."/>
            <person name="Haridas S."/>
            <person name="Wolfe K.H."/>
            <person name="Lopes M.R."/>
            <person name="Hittinger C.T."/>
            <person name="Goker M."/>
            <person name="Salamov A."/>
            <person name="Wisecaver J."/>
            <person name="Long T.M."/>
            <person name="Aerts A.L."/>
            <person name="Barry K."/>
            <person name="Choi C."/>
            <person name="Clum A."/>
            <person name="Coughlan A.Y."/>
            <person name="Deshpande S."/>
            <person name="Douglass A.P."/>
            <person name="Hanson S.J."/>
            <person name="Klenk H.-P."/>
            <person name="Labutti K."/>
            <person name="Lapidus A."/>
            <person name="Lindquist E."/>
            <person name="Lipzen A."/>
            <person name="Meier-Kolthoff J.P."/>
            <person name="Ohm R.A."/>
            <person name="Otillar R.P."/>
            <person name="Pangilinan J."/>
            <person name="Peng Y."/>
            <person name="Rokas A."/>
            <person name="Rosa C.A."/>
            <person name="Scheuner C."/>
            <person name="Sibirny A.A."/>
            <person name="Slot J.C."/>
            <person name="Stielow J.B."/>
            <person name="Sun H."/>
            <person name="Kurtzman C.P."/>
            <person name="Blackwell M."/>
            <person name="Grigoriev I.V."/>
            <person name="Jeffries T.W."/>
        </authorList>
    </citation>
    <scope>NUCLEOTIDE SEQUENCE [LARGE SCALE GENOMIC DNA]</scope>
    <source>
        <strain evidence="10">NRRL Y-2460</strain>
    </source>
</reference>
<proteinExistence type="inferred from homology"/>
<organism evidence="9 10">
    <name type="scientific">Pachysolen tannophilus NRRL Y-2460</name>
    <dbReference type="NCBI Taxonomy" id="669874"/>
    <lineage>
        <taxon>Eukaryota</taxon>
        <taxon>Fungi</taxon>
        <taxon>Dikarya</taxon>
        <taxon>Ascomycota</taxon>
        <taxon>Saccharomycotina</taxon>
        <taxon>Pichiomycetes</taxon>
        <taxon>Pachysolenaceae</taxon>
        <taxon>Pachysolen</taxon>
    </lineage>
</organism>
<keyword evidence="4 8" id="KW-0805">Transcription regulation</keyword>
<comment type="subcellular location">
    <subcellularLocation>
        <location evidence="1 8">Nucleus</location>
    </subcellularLocation>
</comment>
<dbReference type="Pfam" id="PF10156">
    <property type="entry name" value="Med17"/>
    <property type="match status" value="1"/>
</dbReference>
<dbReference type="Proteomes" id="UP000094236">
    <property type="component" value="Unassembled WGS sequence"/>
</dbReference>
<dbReference type="Gene3D" id="6.10.250.2620">
    <property type="match status" value="1"/>
</dbReference>
<evidence type="ECO:0000256" key="4">
    <source>
        <dbReference type="ARBA" id="ARBA00023015"/>
    </source>
</evidence>
<keyword evidence="6 8" id="KW-0539">Nucleus</keyword>
<evidence type="ECO:0000256" key="3">
    <source>
        <dbReference type="ARBA" id="ARBA00019610"/>
    </source>
</evidence>
<sequence>MKLNPELVDNCHKDEYIQEETTLKLEQLIPRIIQERGSFLNITEASLEQEISSLDENNIEQTKKEIDEENVDDHTGSSLETTNMIIPEDDTIQKSLDSSALTYEEFVNYKTEVVNLMKSALNESSLSLDFISLLISCVRPAAGSISMSPHLKQHITIGSLNSDKLLEVEEEEGSKEKQLEKTLKVGQGWKLEGLETASKTLRDSSIRLFEEILKEKEYWNNIFKIVKANEVLIKMSNVGGSAKDIGVKYGFGDSGSKYFDKGIGILKKDFNSGEIFFKPVVNNNLDKSHKIVKVKISYKKTPNIHGESDVVKLFCTSTKTDANDIEGNRDESIDIKIAKARFYLFEEELFHELIREASTLISYQVQVINNVITVELHDQIIEIVEASLPQGKSEIDCPKSPLDLKAEYVSSFLRLMLCEEHKQNLSLKHKAPKPLPQQHIHSNKDKPALLLRPLIGHSRHNLYIKQMLNIVESVIQDFYPADSKTIISENLDLKKYNNVPESESRDPFIRCITSPNSLIVLRDLNSLSDDATKLNFKINISNTFNFVNLLMNLKLEIFQDNRTETLLDVNFTDFEAIEDCLRWALKRN</sequence>
<dbReference type="GO" id="GO:0003712">
    <property type="term" value="F:transcription coregulator activity"/>
    <property type="evidence" value="ECO:0007669"/>
    <property type="project" value="InterPro"/>
</dbReference>
<dbReference type="OrthoDB" id="5319830at2759"/>
<evidence type="ECO:0000256" key="1">
    <source>
        <dbReference type="ARBA" id="ARBA00004123"/>
    </source>
</evidence>